<accession>A0A8T3BTC8</accession>
<protein>
    <submittedName>
        <fullName evidence="1">Uncharacterized protein</fullName>
    </submittedName>
</protein>
<reference evidence="1" key="1">
    <citation type="journal article" date="2022" name="Front. Genet.">
        <title>Chromosome-Scale Assembly of the Dendrobium nobile Genome Provides Insights Into the Molecular Mechanism of the Biosynthesis of the Medicinal Active Ingredient of Dendrobium.</title>
        <authorList>
            <person name="Xu Q."/>
            <person name="Niu S.-C."/>
            <person name="Li K.-L."/>
            <person name="Zheng P.-J."/>
            <person name="Zhang X.-J."/>
            <person name="Jia Y."/>
            <person name="Liu Y."/>
            <person name="Niu Y.-X."/>
            <person name="Yu L.-H."/>
            <person name="Chen D.-F."/>
            <person name="Zhang G.-Q."/>
        </authorList>
    </citation>
    <scope>NUCLEOTIDE SEQUENCE</scope>
    <source>
        <tissue evidence="1">Leaf</tissue>
    </source>
</reference>
<evidence type="ECO:0000313" key="2">
    <source>
        <dbReference type="Proteomes" id="UP000829196"/>
    </source>
</evidence>
<dbReference type="Proteomes" id="UP000829196">
    <property type="component" value="Unassembled WGS sequence"/>
</dbReference>
<evidence type="ECO:0000313" key="1">
    <source>
        <dbReference type="EMBL" id="KAI0520515.1"/>
    </source>
</evidence>
<dbReference type="AlphaFoldDB" id="A0A8T3BTC8"/>
<gene>
    <name evidence="1" type="ORF">KFK09_007991</name>
</gene>
<name>A0A8T3BTC8_DENNO</name>
<keyword evidence="2" id="KW-1185">Reference proteome</keyword>
<comment type="caution">
    <text evidence="1">The sequence shown here is derived from an EMBL/GenBank/DDBJ whole genome shotgun (WGS) entry which is preliminary data.</text>
</comment>
<proteinExistence type="predicted"/>
<sequence length="59" mass="6878">MRPGHKERKRLAFTGHCSYIYFHISQIVANPSNLGILSYQKFLSPFHSARIWISFVVAR</sequence>
<dbReference type="EMBL" id="JAGYWB010000006">
    <property type="protein sequence ID" value="KAI0520515.1"/>
    <property type="molecule type" value="Genomic_DNA"/>
</dbReference>
<organism evidence="1 2">
    <name type="scientific">Dendrobium nobile</name>
    <name type="common">Orchid</name>
    <dbReference type="NCBI Taxonomy" id="94219"/>
    <lineage>
        <taxon>Eukaryota</taxon>
        <taxon>Viridiplantae</taxon>
        <taxon>Streptophyta</taxon>
        <taxon>Embryophyta</taxon>
        <taxon>Tracheophyta</taxon>
        <taxon>Spermatophyta</taxon>
        <taxon>Magnoliopsida</taxon>
        <taxon>Liliopsida</taxon>
        <taxon>Asparagales</taxon>
        <taxon>Orchidaceae</taxon>
        <taxon>Epidendroideae</taxon>
        <taxon>Malaxideae</taxon>
        <taxon>Dendrobiinae</taxon>
        <taxon>Dendrobium</taxon>
    </lineage>
</organism>